<accession>A0ABW4XN29</accession>
<dbReference type="InterPro" id="IPR043128">
    <property type="entry name" value="Rev_trsase/Diguanyl_cyclase"/>
</dbReference>
<evidence type="ECO:0000313" key="6">
    <source>
        <dbReference type="EMBL" id="MFD2096672.1"/>
    </source>
</evidence>
<dbReference type="InterPro" id="IPR001789">
    <property type="entry name" value="Sig_transdc_resp-reg_receiver"/>
</dbReference>
<comment type="caution">
    <text evidence="6">The sequence shown here is derived from an EMBL/GenBank/DDBJ whole genome shotgun (WGS) entry which is preliminary data.</text>
</comment>
<keyword evidence="6" id="KW-0548">Nucleotidyltransferase</keyword>
<dbReference type="Proteomes" id="UP001597380">
    <property type="component" value="Unassembled WGS sequence"/>
</dbReference>
<dbReference type="InterPro" id="IPR011006">
    <property type="entry name" value="CheY-like_superfamily"/>
</dbReference>
<organism evidence="6 7">
    <name type="scientific">Corallincola platygyrae</name>
    <dbReference type="NCBI Taxonomy" id="1193278"/>
    <lineage>
        <taxon>Bacteria</taxon>
        <taxon>Pseudomonadati</taxon>
        <taxon>Pseudomonadota</taxon>
        <taxon>Gammaproteobacteria</taxon>
        <taxon>Alteromonadales</taxon>
        <taxon>Psychromonadaceae</taxon>
        <taxon>Corallincola</taxon>
    </lineage>
</organism>
<evidence type="ECO:0000256" key="1">
    <source>
        <dbReference type="ARBA" id="ARBA00012528"/>
    </source>
</evidence>
<dbReference type="NCBIfam" id="TIGR00254">
    <property type="entry name" value="GGDEF"/>
    <property type="match status" value="1"/>
</dbReference>
<dbReference type="PANTHER" id="PTHR45138:SF9">
    <property type="entry name" value="DIGUANYLATE CYCLASE DGCM-RELATED"/>
    <property type="match status" value="1"/>
</dbReference>
<dbReference type="PROSITE" id="PS50887">
    <property type="entry name" value="GGDEF"/>
    <property type="match status" value="1"/>
</dbReference>
<dbReference type="EMBL" id="JBHUHT010000012">
    <property type="protein sequence ID" value="MFD2096672.1"/>
    <property type="molecule type" value="Genomic_DNA"/>
</dbReference>
<dbReference type="InterPro" id="IPR000160">
    <property type="entry name" value="GGDEF_dom"/>
</dbReference>
<dbReference type="SMART" id="SM00267">
    <property type="entry name" value="GGDEF"/>
    <property type="match status" value="1"/>
</dbReference>
<dbReference type="SUPFAM" id="SSF52172">
    <property type="entry name" value="CheY-like"/>
    <property type="match status" value="2"/>
</dbReference>
<dbReference type="SUPFAM" id="SSF55073">
    <property type="entry name" value="Nucleotide cyclase"/>
    <property type="match status" value="1"/>
</dbReference>
<evidence type="ECO:0000259" key="4">
    <source>
        <dbReference type="PROSITE" id="PS50110"/>
    </source>
</evidence>
<feature type="domain" description="Response regulatory" evidence="4">
    <location>
        <begin position="125"/>
        <end position="242"/>
    </location>
</feature>
<dbReference type="SMART" id="SM00448">
    <property type="entry name" value="REC"/>
    <property type="match status" value="2"/>
</dbReference>
<feature type="modified residue" description="4-aspartylphosphate" evidence="3">
    <location>
        <position position="175"/>
    </location>
</feature>
<keyword evidence="6" id="KW-0808">Transferase</keyword>
<keyword evidence="3" id="KW-0597">Phosphoprotein</keyword>
<keyword evidence="7" id="KW-1185">Reference proteome</keyword>
<dbReference type="Pfam" id="PF00990">
    <property type="entry name" value="GGDEF"/>
    <property type="match status" value="1"/>
</dbReference>
<dbReference type="PANTHER" id="PTHR45138">
    <property type="entry name" value="REGULATORY COMPONENTS OF SENSORY TRANSDUCTION SYSTEM"/>
    <property type="match status" value="1"/>
</dbReference>
<dbReference type="Pfam" id="PF00072">
    <property type="entry name" value="Response_reg"/>
    <property type="match status" value="2"/>
</dbReference>
<feature type="domain" description="Response regulatory" evidence="4">
    <location>
        <begin position="3"/>
        <end position="117"/>
    </location>
</feature>
<dbReference type="GO" id="GO:0052621">
    <property type="term" value="F:diguanylate cyclase activity"/>
    <property type="evidence" value="ECO:0007669"/>
    <property type="project" value="UniProtKB-EC"/>
</dbReference>
<protein>
    <recommendedName>
        <fullName evidence="1">diguanylate cyclase</fullName>
        <ecNumber evidence="1">2.7.7.65</ecNumber>
    </recommendedName>
</protein>
<dbReference type="InterPro" id="IPR029787">
    <property type="entry name" value="Nucleotide_cyclase"/>
</dbReference>
<dbReference type="Gene3D" id="3.30.70.270">
    <property type="match status" value="1"/>
</dbReference>
<dbReference type="CDD" id="cd19921">
    <property type="entry name" value="REC_1_GGDEF"/>
    <property type="match status" value="1"/>
</dbReference>
<evidence type="ECO:0000256" key="2">
    <source>
        <dbReference type="ARBA" id="ARBA00034247"/>
    </source>
</evidence>
<dbReference type="InterPro" id="IPR050469">
    <property type="entry name" value="Diguanylate_Cyclase"/>
</dbReference>
<sequence>MERILVVEDSPMVLKIIRHLISQGLDVEVVTRTDLAGCGEELAESGEFFAAVVDLNLPDATNGEVVEFVLDHGIPTIVLTGSYDDERRERLLNMGVVDYVVKESRHSYEYVVKLLKRLQKNRHIKVLIADDSGTTRRFIRGLLEQHLYQVIEAGHGKEAIAQLAKHPDTSILITDYAMPEMDGFELVKHVRNEKDKHELVIIGLSSTESGALSAKFIKNGANDFLKKPFFHEEFHCRLMHNLEEMELIQAIQDAANRDYLTQLYNRRYLFNEGCQLHEQAVSKGQQLALVMLDIDHFKQLNDTYGHEAGDEVLRQLAGKMLQSFPRFLCARMGGEEFCILMPGLTNDQANQLVEGFRLMVSQQPFMYGETELPVTFSAGVTNHIGEDLDSMYQGVDEYLYRAKEAGRNFVIADD</sequence>
<feature type="modified residue" description="4-aspartylphosphate" evidence="3">
    <location>
        <position position="54"/>
    </location>
</feature>
<evidence type="ECO:0000313" key="7">
    <source>
        <dbReference type="Proteomes" id="UP001597380"/>
    </source>
</evidence>
<evidence type="ECO:0000256" key="3">
    <source>
        <dbReference type="PROSITE-ProRule" id="PRU00169"/>
    </source>
</evidence>
<dbReference type="CDD" id="cd17544">
    <property type="entry name" value="REC_2_GGDEF"/>
    <property type="match status" value="1"/>
</dbReference>
<reference evidence="7" key="1">
    <citation type="journal article" date="2019" name="Int. J. Syst. Evol. Microbiol.">
        <title>The Global Catalogue of Microorganisms (GCM) 10K type strain sequencing project: providing services to taxonomists for standard genome sequencing and annotation.</title>
        <authorList>
            <consortium name="The Broad Institute Genomics Platform"/>
            <consortium name="The Broad Institute Genome Sequencing Center for Infectious Disease"/>
            <person name="Wu L."/>
            <person name="Ma J."/>
        </authorList>
    </citation>
    <scope>NUCLEOTIDE SEQUENCE [LARGE SCALE GENOMIC DNA]</scope>
    <source>
        <strain evidence="7">CGMCC 1.10992</strain>
    </source>
</reference>
<dbReference type="Gene3D" id="3.40.50.2300">
    <property type="match status" value="2"/>
</dbReference>
<comment type="catalytic activity">
    <reaction evidence="2">
        <text>2 GTP = 3',3'-c-di-GMP + 2 diphosphate</text>
        <dbReference type="Rhea" id="RHEA:24898"/>
        <dbReference type="ChEBI" id="CHEBI:33019"/>
        <dbReference type="ChEBI" id="CHEBI:37565"/>
        <dbReference type="ChEBI" id="CHEBI:58805"/>
        <dbReference type="EC" id="2.7.7.65"/>
    </reaction>
</comment>
<proteinExistence type="predicted"/>
<dbReference type="EC" id="2.7.7.65" evidence="1"/>
<name>A0ABW4XN29_9GAMM</name>
<dbReference type="PROSITE" id="PS50110">
    <property type="entry name" value="RESPONSE_REGULATORY"/>
    <property type="match status" value="2"/>
</dbReference>
<dbReference type="CDD" id="cd01949">
    <property type="entry name" value="GGDEF"/>
    <property type="match status" value="1"/>
</dbReference>
<gene>
    <name evidence="6" type="ORF">ACFSJ3_11810</name>
</gene>
<dbReference type="RefSeq" id="WP_345338937.1">
    <property type="nucleotide sequence ID" value="NZ_BAABLI010000008.1"/>
</dbReference>
<evidence type="ECO:0000259" key="5">
    <source>
        <dbReference type="PROSITE" id="PS50887"/>
    </source>
</evidence>
<feature type="domain" description="GGDEF" evidence="5">
    <location>
        <begin position="285"/>
        <end position="414"/>
    </location>
</feature>